<organism evidence="2 3">
    <name type="scientific">Daedalea quercina L-15889</name>
    <dbReference type="NCBI Taxonomy" id="1314783"/>
    <lineage>
        <taxon>Eukaryota</taxon>
        <taxon>Fungi</taxon>
        <taxon>Dikarya</taxon>
        <taxon>Basidiomycota</taxon>
        <taxon>Agaricomycotina</taxon>
        <taxon>Agaricomycetes</taxon>
        <taxon>Polyporales</taxon>
        <taxon>Fomitopsis</taxon>
    </lineage>
</organism>
<keyword evidence="3" id="KW-1185">Reference proteome</keyword>
<proteinExistence type="predicted"/>
<evidence type="ECO:0000313" key="3">
    <source>
        <dbReference type="Proteomes" id="UP000076727"/>
    </source>
</evidence>
<dbReference type="InterPro" id="IPR000073">
    <property type="entry name" value="AB_hydrolase_1"/>
</dbReference>
<dbReference type="AlphaFoldDB" id="A0A165L7L5"/>
<dbReference type="SUPFAM" id="SSF53474">
    <property type="entry name" value="alpha/beta-Hydrolases"/>
    <property type="match status" value="1"/>
</dbReference>
<name>A0A165L7L5_9APHY</name>
<dbReference type="Gene3D" id="3.40.50.1820">
    <property type="entry name" value="alpha/beta hydrolase"/>
    <property type="match status" value="1"/>
</dbReference>
<evidence type="ECO:0000313" key="2">
    <source>
        <dbReference type="EMBL" id="KZT64049.1"/>
    </source>
</evidence>
<accession>A0A165L7L5</accession>
<sequence>MPHLPVDGLGSTLLYYEDTGAPIGSANYVTVFLVHGTMFSSAIYRLMTPYAARNNLRLVLVNCRDYPGSTLYSATELEALSSTDPEKQSIALQARGLELAEFIREFIHTQQIPRLTRSQDASILGGFAVLGWSSGNCQTIPLLAHAELVPETTRKLFDVYFRSFIIYDISLTATGETPIPGLWVPLRDNALSPKEKFSLFSEWVAYYFTPTGFDSSVDIDTAGATKMLLTRVPLHEDASSPTKRTQWMPTVHRMEPRMLCEVCHVEVMARSQKYYQIINPAVYRENLCRAVLEGKQGEGMIWPSLKVDVVWCDMSNSDTVSAAMKLKALVRKQRAKGEGRDVSFHKLEGANHFMHWDDPERFTSLLAQVL</sequence>
<dbReference type="Pfam" id="PF12697">
    <property type="entry name" value="Abhydrolase_6"/>
    <property type="match status" value="1"/>
</dbReference>
<dbReference type="Proteomes" id="UP000076727">
    <property type="component" value="Unassembled WGS sequence"/>
</dbReference>
<evidence type="ECO:0000259" key="1">
    <source>
        <dbReference type="Pfam" id="PF12697"/>
    </source>
</evidence>
<dbReference type="OrthoDB" id="3466517at2759"/>
<feature type="domain" description="AB hydrolase-1" evidence="1">
    <location>
        <begin position="31"/>
        <end position="362"/>
    </location>
</feature>
<gene>
    <name evidence="2" type="ORF">DAEQUDRAFT_747625</name>
</gene>
<dbReference type="EMBL" id="KV429144">
    <property type="protein sequence ID" value="KZT64049.1"/>
    <property type="molecule type" value="Genomic_DNA"/>
</dbReference>
<protein>
    <recommendedName>
        <fullName evidence="1">AB hydrolase-1 domain-containing protein</fullName>
    </recommendedName>
</protein>
<reference evidence="2 3" key="1">
    <citation type="journal article" date="2016" name="Mol. Biol. Evol.">
        <title>Comparative Genomics of Early-Diverging Mushroom-Forming Fungi Provides Insights into the Origins of Lignocellulose Decay Capabilities.</title>
        <authorList>
            <person name="Nagy L.G."/>
            <person name="Riley R."/>
            <person name="Tritt A."/>
            <person name="Adam C."/>
            <person name="Daum C."/>
            <person name="Floudas D."/>
            <person name="Sun H."/>
            <person name="Yadav J.S."/>
            <person name="Pangilinan J."/>
            <person name="Larsson K.H."/>
            <person name="Matsuura K."/>
            <person name="Barry K."/>
            <person name="Labutti K."/>
            <person name="Kuo R."/>
            <person name="Ohm R.A."/>
            <person name="Bhattacharya S.S."/>
            <person name="Shirouzu T."/>
            <person name="Yoshinaga Y."/>
            <person name="Martin F.M."/>
            <person name="Grigoriev I.V."/>
            <person name="Hibbett D.S."/>
        </authorList>
    </citation>
    <scope>NUCLEOTIDE SEQUENCE [LARGE SCALE GENOMIC DNA]</scope>
    <source>
        <strain evidence="2 3">L-15889</strain>
    </source>
</reference>
<dbReference type="InterPro" id="IPR029058">
    <property type="entry name" value="AB_hydrolase_fold"/>
</dbReference>